<sequence length="66" mass="7177">MDAISLQEVALTLLENLGSSSKNARDRGGELPNHSEATVFGPSPGKFKPRKFAKTDVVVRYADFLV</sequence>
<organism evidence="2 3">
    <name type="scientific">Portunus trituberculatus</name>
    <name type="common">Swimming crab</name>
    <name type="synonym">Neptunus trituberculatus</name>
    <dbReference type="NCBI Taxonomy" id="210409"/>
    <lineage>
        <taxon>Eukaryota</taxon>
        <taxon>Metazoa</taxon>
        <taxon>Ecdysozoa</taxon>
        <taxon>Arthropoda</taxon>
        <taxon>Crustacea</taxon>
        <taxon>Multicrustacea</taxon>
        <taxon>Malacostraca</taxon>
        <taxon>Eumalacostraca</taxon>
        <taxon>Eucarida</taxon>
        <taxon>Decapoda</taxon>
        <taxon>Pleocyemata</taxon>
        <taxon>Brachyura</taxon>
        <taxon>Eubrachyura</taxon>
        <taxon>Portunoidea</taxon>
        <taxon>Portunidae</taxon>
        <taxon>Portuninae</taxon>
        <taxon>Portunus</taxon>
    </lineage>
</organism>
<dbReference type="AlphaFoldDB" id="A0A5B7ISK3"/>
<dbReference type="Proteomes" id="UP000324222">
    <property type="component" value="Unassembled WGS sequence"/>
</dbReference>
<protein>
    <submittedName>
        <fullName evidence="2">Uncharacterized protein</fullName>
    </submittedName>
</protein>
<proteinExistence type="predicted"/>
<gene>
    <name evidence="2" type="ORF">E2C01_083483</name>
</gene>
<accession>A0A5B7ISK3</accession>
<reference evidence="2 3" key="1">
    <citation type="submission" date="2019-05" db="EMBL/GenBank/DDBJ databases">
        <title>Another draft genome of Portunus trituberculatus and its Hox gene families provides insights of decapod evolution.</title>
        <authorList>
            <person name="Jeong J.-H."/>
            <person name="Song I."/>
            <person name="Kim S."/>
            <person name="Choi T."/>
            <person name="Kim D."/>
            <person name="Ryu S."/>
            <person name="Kim W."/>
        </authorList>
    </citation>
    <scope>NUCLEOTIDE SEQUENCE [LARGE SCALE GENOMIC DNA]</scope>
    <source>
        <tissue evidence="2">Muscle</tissue>
    </source>
</reference>
<evidence type="ECO:0000313" key="3">
    <source>
        <dbReference type="Proteomes" id="UP000324222"/>
    </source>
</evidence>
<comment type="caution">
    <text evidence="2">The sequence shown here is derived from an EMBL/GenBank/DDBJ whole genome shotgun (WGS) entry which is preliminary data.</text>
</comment>
<evidence type="ECO:0000256" key="1">
    <source>
        <dbReference type="SAM" id="MobiDB-lite"/>
    </source>
</evidence>
<dbReference type="EMBL" id="VSRR010078201">
    <property type="protein sequence ID" value="MPC88571.1"/>
    <property type="molecule type" value="Genomic_DNA"/>
</dbReference>
<evidence type="ECO:0000313" key="2">
    <source>
        <dbReference type="EMBL" id="MPC88571.1"/>
    </source>
</evidence>
<feature type="region of interest" description="Disordered" evidence="1">
    <location>
        <begin position="19"/>
        <end position="42"/>
    </location>
</feature>
<keyword evidence="3" id="KW-1185">Reference proteome</keyword>
<name>A0A5B7ISK3_PORTR</name>